<evidence type="ECO:0000256" key="6">
    <source>
        <dbReference type="ARBA" id="ARBA00022679"/>
    </source>
</evidence>
<dbReference type="SUPFAM" id="SSF52777">
    <property type="entry name" value="CoA-dependent acyltransferases"/>
    <property type="match status" value="1"/>
</dbReference>
<dbReference type="EMBL" id="JAWLKH010000004">
    <property type="protein sequence ID" value="MDV6311508.1"/>
    <property type="molecule type" value="Genomic_DNA"/>
</dbReference>
<dbReference type="InterPro" id="IPR004255">
    <property type="entry name" value="O-acyltransferase_WSD1_N"/>
</dbReference>
<name>A0AAE4U8M9_9ACTN</name>
<comment type="caution">
    <text evidence="15">The sequence shown here is derived from an EMBL/GenBank/DDBJ whole genome shotgun (WGS) entry which is preliminary data.</text>
</comment>
<evidence type="ECO:0000256" key="10">
    <source>
        <dbReference type="ARBA" id="ARBA00048109"/>
    </source>
</evidence>
<evidence type="ECO:0000313" key="16">
    <source>
        <dbReference type="Proteomes" id="UP001185779"/>
    </source>
</evidence>
<evidence type="ECO:0000313" key="15">
    <source>
        <dbReference type="EMBL" id="MDV6311508.1"/>
    </source>
</evidence>
<dbReference type="Pfam" id="PF06974">
    <property type="entry name" value="WS_DGAT_C"/>
    <property type="match status" value="1"/>
</dbReference>
<dbReference type="InterPro" id="IPR009721">
    <property type="entry name" value="O-acyltransferase_WSD1_C"/>
</dbReference>
<gene>
    <name evidence="14" type="ORF">R3P94_20265</name>
    <name evidence="15" type="ORF">R3Q15_06290</name>
</gene>
<dbReference type="GO" id="GO:0001666">
    <property type="term" value="P:response to hypoxia"/>
    <property type="evidence" value="ECO:0007669"/>
    <property type="project" value="TreeGrafter"/>
</dbReference>
<dbReference type="Proteomes" id="UP001185922">
    <property type="component" value="Unassembled WGS sequence"/>
</dbReference>
<dbReference type="GO" id="GO:0019432">
    <property type="term" value="P:triglyceride biosynthetic process"/>
    <property type="evidence" value="ECO:0007669"/>
    <property type="project" value="TreeGrafter"/>
</dbReference>
<dbReference type="EMBL" id="JAWLKI010000031">
    <property type="protein sequence ID" value="MDV6309605.1"/>
    <property type="molecule type" value="Genomic_DNA"/>
</dbReference>
<evidence type="ECO:0000256" key="2">
    <source>
        <dbReference type="ARBA" id="ARBA00005189"/>
    </source>
</evidence>
<dbReference type="InterPro" id="IPR014292">
    <property type="entry name" value="Acyl_transf_WS/DGAT"/>
</dbReference>
<keyword evidence="8 11" id="KW-0443">Lipid metabolism</keyword>
<evidence type="ECO:0000256" key="11">
    <source>
        <dbReference type="RuleBase" id="RU361241"/>
    </source>
</evidence>
<comment type="pathway">
    <text evidence="1 11">Glycerolipid metabolism; triacylglycerol biosynthesis.</text>
</comment>
<reference evidence="15 16" key="1">
    <citation type="submission" date="2023-10" db="EMBL/GenBank/DDBJ databases">
        <title>Development of a sustainable strategy for remediation of hydrocarbon-contaminated territories based on the waste exchange concept.</title>
        <authorList>
            <person name="Krivoruchko A."/>
        </authorList>
    </citation>
    <scope>NUCLEOTIDE SEQUENCE</scope>
    <source>
        <strain evidence="14 16">IEGM 1266</strain>
        <strain evidence="15">IEGM 1279</strain>
    </source>
</reference>
<accession>A0AAE4U8M9</accession>
<dbReference type="GO" id="GO:0006071">
    <property type="term" value="P:glycerol metabolic process"/>
    <property type="evidence" value="ECO:0007669"/>
    <property type="project" value="UniProtKB-KW"/>
</dbReference>
<comment type="similarity">
    <text evidence="3 11">Belongs to the long-chain O-acyltransferase family.</text>
</comment>
<evidence type="ECO:0000313" key="14">
    <source>
        <dbReference type="EMBL" id="MDV6309605.1"/>
    </source>
</evidence>
<evidence type="ECO:0000256" key="3">
    <source>
        <dbReference type="ARBA" id="ARBA00009587"/>
    </source>
</evidence>
<keyword evidence="7 11" id="KW-0319">Glycerol metabolism</keyword>
<keyword evidence="6 11" id="KW-0808">Transferase</keyword>
<dbReference type="PANTHER" id="PTHR31650:SF1">
    <property type="entry name" value="WAX ESTER SYNTHASE_DIACYLGLYCEROL ACYLTRANSFERASE 4-RELATED"/>
    <property type="match status" value="1"/>
</dbReference>
<organism evidence="15 17">
    <name type="scientific">Gordonia amicalis</name>
    <dbReference type="NCBI Taxonomy" id="89053"/>
    <lineage>
        <taxon>Bacteria</taxon>
        <taxon>Bacillati</taxon>
        <taxon>Actinomycetota</taxon>
        <taxon>Actinomycetes</taxon>
        <taxon>Mycobacteriales</taxon>
        <taxon>Gordoniaceae</taxon>
        <taxon>Gordonia</taxon>
    </lineage>
</organism>
<evidence type="ECO:0000313" key="17">
    <source>
        <dbReference type="Proteomes" id="UP001185922"/>
    </source>
</evidence>
<evidence type="ECO:0000256" key="1">
    <source>
        <dbReference type="ARBA" id="ARBA00004771"/>
    </source>
</evidence>
<evidence type="ECO:0000256" key="9">
    <source>
        <dbReference type="ARBA" id="ARBA00023315"/>
    </source>
</evidence>
<dbReference type="AlphaFoldDB" id="A0AAE4U8M9"/>
<evidence type="ECO:0000259" key="13">
    <source>
        <dbReference type="Pfam" id="PF06974"/>
    </source>
</evidence>
<feature type="domain" description="O-acyltransferase WSD1 C-terminal" evidence="13">
    <location>
        <begin position="316"/>
        <end position="460"/>
    </location>
</feature>
<dbReference type="GO" id="GO:0051701">
    <property type="term" value="P:biological process involved in interaction with host"/>
    <property type="evidence" value="ECO:0007669"/>
    <property type="project" value="TreeGrafter"/>
</dbReference>
<sequence length="469" mass="49888">MQLMDPMEAALMSAETLVNPIHVAALMIFSPPDDAGPGFVDDLYTQGLIATDAVDPRLARRPHIGVDTLGLWTWEQVEVNVVDHVRRLHLPPGGDDAELWRLIGDLHAQGLSRSRPLWQAYLIGGLSGGRFAFYIKIHHALVDGVAGMQMIADSLSGDPDRRDLKPFYAASVHSPRVASPAKPSSGPHPLTAVRSAAGLAKSSLGFARSVVGGQRDLLVGALQGRVGLPLSAPFVRFNGRVGPDRAVVGATFELSRVRAIRVAADVTVNDVLTAVISGVLRDLLAERGELPRRSLVGLCPISVRVLDDPGQTARSNAFGLETCSLATDVDDPVERLATIHRAMDFAKKQVAAHGGAASLALVVPNVAQSVVTALLPFGPKRRTGYNLPISTLRGPAEEMYYNGARLDSLFPISTVFAGLGLNITVYSHGDKVSFGCVAGREMLPDVEPLIPLAERVLAELETAYGLASG</sequence>
<evidence type="ECO:0000259" key="12">
    <source>
        <dbReference type="Pfam" id="PF03007"/>
    </source>
</evidence>
<keyword evidence="16" id="KW-1185">Reference proteome</keyword>
<dbReference type="GO" id="GO:0005886">
    <property type="term" value="C:plasma membrane"/>
    <property type="evidence" value="ECO:0007669"/>
    <property type="project" value="TreeGrafter"/>
</dbReference>
<evidence type="ECO:0000256" key="8">
    <source>
        <dbReference type="ARBA" id="ARBA00023098"/>
    </source>
</evidence>
<comment type="catalytic activity">
    <reaction evidence="10 11">
        <text>an acyl-CoA + a 1,2-diacyl-sn-glycerol = a triacyl-sn-glycerol + CoA</text>
        <dbReference type="Rhea" id="RHEA:10868"/>
        <dbReference type="ChEBI" id="CHEBI:17815"/>
        <dbReference type="ChEBI" id="CHEBI:57287"/>
        <dbReference type="ChEBI" id="CHEBI:58342"/>
        <dbReference type="ChEBI" id="CHEBI:64615"/>
        <dbReference type="EC" id="2.3.1.20"/>
    </reaction>
</comment>
<comment type="pathway">
    <text evidence="2">Lipid metabolism.</text>
</comment>
<proteinExistence type="inferred from homology"/>
<dbReference type="PANTHER" id="PTHR31650">
    <property type="entry name" value="O-ACYLTRANSFERASE (WSD1-LIKE) FAMILY PROTEIN"/>
    <property type="match status" value="1"/>
</dbReference>
<dbReference type="GeneID" id="77169833"/>
<evidence type="ECO:0000256" key="4">
    <source>
        <dbReference type="ARBA" id="ARBA00013244"/>
    </source>
</evidence>
<dbReference type="GO" id="GO:0071731">
    <property type="term" value="P:response to nitric oxide"/>
    <property type="evidence" value="ECO:0007669"/>
    <property type="project" value="TreeGrafter"/>
</dbReference>
<dbReference type="NCBIfam" id="TIGR02946">
    <property type="entry name" value="acyl_WS_DGAT"/>
    <property type="match status" value="1"/>
</dbReference>
<dbReference type="GO" id="GO:0004144">
    <property type="term" value="F:diacylglycerol O-acyltransferase activity"/>
    <property type="evidence" value="ECO:0007669"/>
    <property type="project" value="UniProtKB-EC"/>
</dbReference>
<keyword evidence="5 11" id="KW-0444">Lipid biosynthesis</keyword>
<dbReference type="Pfam" id="PF03007">
    <property type="entry name" value="WS_DGAT_cat"/>
    <property type="match status" value="1"/>
</dbReference>
<protein>
    <recommendedName>
        <fullName evidence="4 11">Diacylglycerol O-acyltransferase</fullName>
        <ecNumber evidence="4 11">2.3.1.20</ecNumber>
    </recommendedName>
</protein>
<dbReference type="InterPro" id="IPR045034">
    <property type="entry name" value="O-acyltransferase_WSD1-like"/>
</dbReference>
<feature type="domain" description="O-acyltransferase WSD1-like N-terminal" evidence="12">
    <location>
        <begin position="4"/>
        <end position="271"/>
    </location>
</feature>
<dbReference type="Proteomes" id="UP001185779">
    <property type="component" value="Unassembled WGS sequence"/>
</dbReference>
<evidence type="ECO:0000256" key="7">
    <source>
        <dbReference type="ARBA" id="ARBA00022798"/>
    </source>
</evidence>
<keyword evidence="9 11" id="KW-0012">Acyltransferase</keyword>
<dbReference type="RefSeq" id="WP_024498114.1">
    <property type="nucleotide sequence ID" value="NZ_CP091855.1"/>
</dbReference>
<dbReference type="EC" id="2.3.1.20" evidence="4 11"/>
<evidence type="ECO:0000256" key="5">
    <source>
        <dbReference type="ARBA" id="ARBA00022516"/>
    </source>
</evidence>